<feature type="region of interest" description="Disordered" evidence="1">
    <location>
        <begin position="1"/>
        <end position="517"/>
    </location>
</feature>
<feature type="compositionally biased region" description="Basic residues" evidence="1">
    <location>
        <begin position="288"/>
        <end position="304"/>
    </location>
</feature>
<keyword evidence="2" id="KW-1185">Reference proteome</keyword>
<evidence type="ECO:0000256" key="1">
    <source>
        <dbReference type="SAM" id="MobiDB-lite"/>
    </source>
</evidence>
<dbReference type="WBParaSite" id="PTRK_0001444500.1">
    <property type="protein sequence ID" value="PTRK_0001444500.1"/>
    <property type="gene ID" value="PTRK_0001444500"/>
</dbReference>
<evidence type="ECO:0000313" key="3">
    <source>
        <dbReference type="WBParaSite" id="PTRK_0001444500.1"/>
    </source>
</evidence>
<feature type="compositionally biased region" description="Basic residues" evidence="1">
    <location>
        <begin position="349"/>
        <end position="359"/>
    </location>
</feature>
<dbReference type="AlphaFoldDB" id="A0A0N4ZZN5"/>
<proteinExistence type="predicted"/>
<feature type="compositionally biased region" description="Basic and acidic residues" evidence="1">
    <location>
        <begin position="91"/>
        <end position="100"/>
    </location>
</feature>
<feature type="compositionally biased region" description="Basic and acidic residues" evidence="1">
    <location>
        <begin position="185"/>
        <end position="202"/>
    </location>
</feature>
<feature type="region of interest" description="Disordered" evidence="1">
    <location>
        <begin position="529"/>
        <end position="550"/>
    </location>
</feature>
<name>A0A0N4ZZN5_PARTI</name>
<feature type="compositionally biased region" description="Basic and acidic residues" evidence="1">
    <location>
        <begin position="453"/>
        <end position="476"/>
    </location>
</feature>
<feature type="compositionally biased region" description="Basic residues" evidence="1">
    <location>
        <begin position="252"/>
        <end position="262"/>
    </location>
</feature>
<dbReference type="Proteomes" id="UP000038045">
    <property type="component" value="Unplaced"/>
</dbReference>
<protein>
    <submittedName>
        <fullName evidence="3">Serine hydroxymethyltransferase</fullName>
    </submittedName>
</protein>
<organism evidence="2 3">
    <name type="scientific">Parastrongyloides trichosuri</name>
    <name type="common">Possum-specific nematode worm</name>
    <dbReference type="NCBI Taxonomy" id="131310"/>
    <lineage>
        <taxon>Eukaryota</taxon>
        <taxon>Metazoa</taxon>
        <taxon>Ecdysozoa</taxon>
        <taxon>Nematoda</taxon>
        <taxon>Chromadorea</taxon>
        <taxon>Rhabditida</taxon>
        <taxon>Tylenchina</taxon>
        <taxon>Panagrolaimomorpha</taxon>
        <taxon>Strongyloidoidea</taxon>
        <taxon>Strongyloididae</taxon>
        <taxon>Parastrongyloides</taxon>
    </lineage>
</organism>
<feature type="compositionally biased region" description="Basic and acidic residues" evidence="1">
    <location>
        <begin position="415"/>
        <end position="427"/>
    </location>
</feature>
<feature type="compositionally biased region" description="Basic residues" evidence="1">
    <location>
        <begin position="116"/>
        <end position="132"/>
    </location>
</feature>
<accession>A0A0N4ZZN5</accession>
<feature type="compositionally biased region" description="Basic residues" evidence="1">
    <location>
        <begin position="144"/>
        <end position="158"/>
    </location>
</feature>
<evidence type="ECO:0000313" key="2">
    <source>
        <dbReference type="Proteomes" id="UP000038045"/>
    </source>
</evidence>
<sequence>MRGAKDASGAPAKGEKGAKNWPRKACLGKLSKAPRVDRDFPGSRRSRRKPGQAAERGLRRRARSLQARSGPASVRRADGRRHDPARRRHRRDADRRRQDPGGRGPGLSERPGGQGRPRRHRQRLPGPPRRRDHGQGPAPDGLSGRHHLRHQQRIRLRLSARQSGLRPSRDGAARPPLRHRRRSRLHPDRRSAHPADHLRPDRGPLGPLQDRRRPGEGTGQGQGHLRPRREAAPGPADRAGLGTHGAGAGGRRSLRRGHRRPVRPGQRQPGPPRQPGPARQHPLSARQGLHHQGRRDRPDRRIHRPHDAGPSPVRRPAPGHRGQGRRQDQAREPDPGLGHDPELLPPLRKAVRHDRHRRDRGPGIPRHLQDGRPGSADQPSDPAQGLRRRGLSHLRREEPRHRRPDRRLLCPRPADPGRHRLDREVRRAVRSPQDLRLQVRRGRGRGHQPPLAEPRRRDGPEARRSPQLRHAQERAEVRRRRERSAQGRVRTAPGVHGLHRPVGTGRRFPQRRDQRPGRTLYAAQGLCRAVGHRRPGRKGPLNAGPGTAPA</sequence>
<feature type="compositionally biased region" description="Basic and acidic residues" evidence="1">
    <location>
        <begin position="325"/>
        <end position="342"/>
    </location>
</feature>
<reference evidence="3" key="1">
    <citation type="submission" date="2017-02" db="UniProtKB">
        <authorList>
            <consortium name="WormBaseParasite"/>
        </authorList>
    </citation>
    <scope>IDENTIFICATION</scope>
</reference>